<dbReference type="PROSITE" id="PS51257">
    <property type="entry name" value="PROKAR_LIPOPROTEIN"/>
    <property type="match status" value="1"/>
</dbReference>
<gene>
    <name evidence="2" type="ORF">K469DRAFT_221732</name>
</gene>
<reference evidence="2" key="1">
    <citation type="journal article" date="2020" name="Stud. Mycol.">
        <title>101 Dothideomycetes genomes: a test case for predicting lifestyles and emergence of pathogens.</title>
        <authorList>
            <person name="Haridas S."/>
            <person name="Albert R."/>
            <person name="Binder M."/>
            <person name="Bloem J."/>
            <person name="Labutti K."/>
            <person name="Salamov A."/>
            <person name="Andreopoulos B."/>
            <person name="Baker S."/>
            <person name="Barry K."/>
            <person name="Bills G."/>
            <person name="Bluhm B."/>
            <person name="Cannon C."/>
            <person name="Castanera R."/>
            <person name="Culley D."/>
            <person name="Daum C."/>
            <person name="Ezra D."/>
            <person name="Gonzalez J."/>
            <person name="Henrissat B."/>
            <person name="Kuo A."/>
            <person name="Liang C."/>
            <person name="Lipzen A."/>
            <person name="Lutzoni F."/>
            <person name="Magnuson J."/>
            <person name="Mondo S."/>
            <person name="Nolan M."/>
            <person name="Ohm R."/>
            <person name="Pangilinan J."/>
            <person name="Park H.-J."/>
            <person name="Ramirez L."/>
            <person name="Alfaro M."/>
            <person name="Sun H."/>
            <person name="Tritt A."/>
            <person name="Yoshinaga Y."/>
            <person name="Zwiers L.-H."/>
            <person name="Turgeon B."/>
            <person name="Goodwin S."/>
            <person name="Spatafora J."/>
            <person name="Crous P."/>
            <person name="Grigoriev I."/>
        </authorList>
    </citation>
    <scope>NUCLEOTIDE SEQUENCE</scope>
    <source>
        <strain evidence="2">CBS 207.26</strain>
    </source>
</reference>
<dbReference type="Proteomes" id="UP000800200">
    <property type="component" value="Unassembled WGS sequence"/>
</dbReference>
<keyword evidence="1" id="KW-0732">Signal</keyword>
<dbReference type="AlphaFoldDB" id="A0A6A6DT59"/>
<evidence type="ECO:0000313" key="3">
    <source>
        <dbReference type="Proteomes" id="UP000800200"/>
    </source>
</evidence>
<accession>A0A6A6DT59</accession>
<proteinExistence type="predicted"/>
<sequence length="71" mass="7990">MPARLCVNEVACCPPLLLSACLLWCYQMVCKFERQSQTMMEYAKSCSNLQKTCGVWEAPSPQDMQAIPITV</sequence>
<evidence type="ECO:0008006" key="4">
    <source>
        <dbReference type="Google" id="ProtNLM"/>
    </source>
</evidence>
<keyword evidence="3" id="KW-1185">Reference proteome</keyword>
<feature type="signal peptide" evidence="1">
    <location>
        <begin position="1"/>
        <end position="31"/>
    </location>
</feature>
<dbReference type="EMBL" id="ML994646">
    <property type="protein sequence ID" value="KAF2182847.1"/>
    <property type="molecule type" value="Genomic_DNA"/>
</dbReference>
<organism evidence="2 3">
    <name type="scientific">Zopfia rhizophila CBS 207.26</name>
    <dbReference type="NCBI Taxonomy" id="1314779"/>
    <lineage>
        <taxon>Eukaryota</taxon>
        <taxon>Fungi</taxon>
        <taxon>Dikarya</taxon>
        <taxon>Ascomycota</taxon>
        <taxon>Pezizomycotina</taxon>
        <taxon>Dothideomycetes</taxon>
        <taxon>Dothideomycetes incertae sedis</taxon>
        <taxon>Zopfiaceae</taxon>
        <taxon>Zopfia</taxon>
    </lineage>
</organism>
<protein>
    <recommendedName>
        <fullName evidence="4">Secreted protein</fullName>
    </recommendedName>
</protein>
<feature type="chain" id="PRO_5025580777" description="Secreted protein" evidence="1">
    <location>
        <begin position="32"/>
        <end position="71"/>
    </location>
</feature>
<evidence type="ECO:0000313" key="2">
    <source>
        <dbReference type="EMBL" id="KAF2182847.1"/>
    </source>
</evidence>
<name>A0A6A6DT59_9PEZI</name>
<evidence type="ECO:0000256" key="1">
    <source>
        <dbReference type="SAM" id="SignalP"/>
    </source>
</evidence>